<dbReference type="Proteomes" id="UP001433268">
    <property type="component" value="Unassembled WGS sequence"/>
</dbReference>
<evidence type="ECO:0000313" key="2">
    <source>
        <dbReference type="EMBL" id="KAK8080923.1"/>
    </source>
</evidence>
<proteinExistence type="predicted"/>
<evidence type="ECO:0000313" key="3">
    <source>
        <dbReference type="Proteomes" id="UP001433268"/>
    </source>
</evidence>
<feature type="transmembrane region" description="Helical" evidence="1">
    <location>
        <begin position="210"/>
        <end position="230"/>
    </location>
</feature>
<gene>
    <name evidence="2" type="ORF">PG997_008741</name>
</gene>
<keyword evidence="1" id="KW-0472">Membrane</keyword>
<sequence length="299" mass="33563">MASSQMWTAVLQSTVLQTIGEIAAHHLSEGAYDGTFDDPAFQDWTVTVMNRTAPVSSSAHYQALANNTNNSTALALTGGALGANTTTSLPDTINPKSFYGHYLPRGMVACLLMSAFFYVWAVSLERAFPTRPRGGEAAYPKQEKVVVELSPEHEEVVKRWIARGRVRRSSISWCNTLIKWLLEVVVRAALEGIILDWFDALSCFDGWTNFWLTGGPLVSFASLVIIPAPQRVVAEGVFYMLAKVFAHWIFAKFVSWLIRLDFSQKMFREQTQAVRDAAQTEKWAEKGRLMEELRFLDEL</sequence>
<organism evidence="2 3">
    <name type="scientific">Apiospora hydei</name>
    <dbReference type="NCBI Taxonomy" id="1337664"/>
    <lineage>
        <taxon>Eukaryota</taxon>
        <taxon>Fungi</taxon>
        <taxon>Dikarya</taxon>
        <taxon>Ascomycota</taxon>
        <taxon>Pezizomycotina</taxon>
        <taxon>Sordariomycetes</taxon>
        <taxon>Xylariomycetidae</taxon>
        <taxon>Amphisphaeriales</taxon>
        <taxon>Apiosporaceae</taxon>
        <taxon>Apiospora</taxon>
    </lineage>
</organism>
<keyword evidence="1" id="KW-0812">Transmembrane</keyword>
<protein>
    <submittedName>
        <fullName evidence="2">Uncharacterized protein</fullName>
    </submittedName>
</protein>
<feature type="transmembrane region" description="Helical" evidence="1">
    <location>
        <begin position="102"/>
        <end position="121"/>
    </location>
</feature>
<dbReference type="EMBL" id="JAQQWN010000006">
    <property type="protein sequence ID" value="KAK8080923.1"/>
    <property type="molecule type" value="Genomic_DNA"/>
</dbReference>
<name>A0ABR1WBP3_9PEZI</name>
<feature type="transmembrane region" description="Helical" evidence="1">
    <location>
        <begin position="236"/>
        <end position="258"/>
    </location>
</feature>
<keyword evidence="3" id="KW-1185">Reference proteome</keyword>
<accession>A0ABR1WBP3</accession>
<dbReference type="GeneID" id="92046116"/>
<keyword evidence="1" id="KW-1133">Transmembrane helix</keyword>
<reference evidence="2 3" key="1">
    <citation type="submission" date="2023-01" db="EMBL/GenBank/DDBJ databases">
        <title>Analysis of 21 Apiospora genomes using comparative genomics revels a genus with tremendous synthesis potential of carbohydrate active enzymes and secondary metabolites.</title>
        <authorList>
            <person name="Sorensen T."/>
        </authorList>
    </citation>
    <scope>NUCLEOTIDE SEQUENCE [LARGE SCALE GENOMIC DNA]</scope>
    <source>
        <strain evidence="2 3">CBS 114990</strain>
    </source>
</reference>
<dbReference type="RefSeq" id="XP_066668398.1">
    <property type="nucleotide sequence ID" value="XM_066813056.1"/>
</dbReference>
<evidence type="ECO:0000256" key="1">
    <source>
        <dbReference type="SAM" id="Phobius"/>
    </source>
</evidence>
<comment type="caution">
    <text evidence="2">The sequence shown here is derived from an EMBL/GenBank/DDBJ whole genome shotgun (WGS) entry which is preliminary data.</text>
</comment>